<dbReference type="SUPFAM" id="SSF56219">
    <property type="entry name" value="DNase I-like"/>
    <property type="match status" value="1"/>
</dbReference>
<keyword evidence="3" id="KW-0255">Endonuclease</keyword>
<sequence>MKLLTLNCHSWREENQLDKIKYLAKIIHENQYDVIALQEVSQHIESSFVNDKIRTDNFVYVLLSELRAIGDSKYDYVWDFAHLGYDVYEEGVSIITKHPIINKESFYVSRSSSKHFWKSRKLVKTTISIDGKEADFISCHLGWWKDEEEPFDEQVDKLLEKINKDRTTFLMGDFNNNASVREQGYDYLLSKGMFDTYDMADDRDEGITVKGDIDGWEENEEKLRLDLILCTKKIKVKSSKVIFNEKNKKIISDHYGLEVIVQKI</sequence>
<name>A0A7X2T2H4_9CLOT</name>
<gene>
    <name evidence="3" type="ORF">FYJ33_15020</name>
</gene>
<organism evidence="3 4">
    <name type="scientific">Inconstantimicrobium porci</name>
    <dbReference type="NCBI Taxonomy" id="2652291"/>
    <lineage>
        <taxon>Bacteria</taxon>
        <taxon>Bacillati</taxon>
        <taxon>Bacillota</taxon>
        <taxon>Clostridia</taxon>
        <taxon>Eubacteriales</taxon>
        <taxon>Clostridiaceae</taxon>
        <taxon>Inconstantimicrobium</taxon>
    </lineage>
</organism>
<accession>A0A7X2T2H4</accession>
<keyword evidence="3" id="KW-0269">Exonuclease</keyword>
<evidence type="ECO:0000313" key="3">
    <source>
        <dbReference type="EMBL" id="MSR92639.1"/>
    </source>
</evidence>
<dbReference type="InterPro" id="IPR005135">
    <property type="entry name" value="Endo/exonuclease/phosphatase"/>
</dbReference>
<keyword evidence="4" id="KW-1185">Reference proteome</keyword>
<dbReference type="GO" id="GO:0004527">
    <property type="term" value="F:exonuclease activity"/>
    <property type="evidence" value="ECO:0007669"/>
    <property type="project" value="UniProtKB-KW"/>
</dbReference>
<dbReference type="InterPro" id="IPR036691">
    <property type="entry name" value="Endo/exonu/phosph_ase_sf"/>
</dbReference>
<evidence type="ECO:0000256" key="1">
    <source>
        <dbReference type="ARBA" id="ARBA00022801"/>
    </source>
</evidence>
<dbReference type="Gene3D" id="3.60.10.10">
    <property type="entry name" value="Endonuclease/exonuclease/phosphatase"/>
    <property type="match status" value="1"/>
</dbReference>
<comment type="caution">
    <text evidence="3">The sequence shown here is derived from an EMBL/GenBank/DDBJ whole genome shotgun (WGS) entry which is preliminary data.</text>
</comment>
<dbReference type="InterPro" id="IPR051547">
    <property type="entry name" value="TDP2-like"/>
</dbReference>
<dbReference type="Proteomes" id="UP000460287">
    <property type="component" value="Unassembled WGS sequence"/>
</dbReference>
<proteinExistence type="predicted"/>
<dbReference type="EMBL" id="VULX01000041">
    <property type="protein sequence ID" value="MSR92639.1"/>
    <property type="molecule type" value="Genomic_DNA"/>
</dbReference>
<protein>
    <submittedName>
        <fullName evidence="3">Endonuclease/exonuclease/phosphatase family protein</fullName>
    </submittedName>
</protein>
<dbReference type="RefSeq" id="WP_154532718.1">
    <property type="nucleotide sequence ID" value="NZ_JAXFSD010000118.1"/>
</dbReference>
<evidence type="ECO:0000259" key="2">
    <source>
        <dbReference type="Pfam" id="PF03372"/>
    </source>
</evidence>
<evidence type="ECO:0000313" key="4">
    <source>
        <dbReference type="Proteomes" id="UP000460287"/>
    </source>
</evidence>
<dbReference type="Pfam" id="PF03372">
    <property type="entry name" value="Exo_endo_phos"/>
    <property type="match status" value="1"/>
</dbReference>
<keyword evidence="1" id="KW-0378">Hydrolase</keyword>
<dbReference type="GO" id="GO:0004519">
    <property type="term" value="F:endonuclease activity"/>
    <property type="evidence" value="ECO:0007669"/>
    <property type="project" value="UniProtKB-KW"/>
</dbReference>
<reference evidence="3 4" key="1">
    <citation type="submission" date="2019-08" db="EMBL/GenBank/DDBJ databases">
        <title>In-depth cultivation of the pig gut microbiome towards novel bacterial diversity and tailored functional studies.</title>
        <authorList>
            <person name="Wylensek D."/>
            <person name="Hitch T.C.A."/>
            <person name="Clavel T."/>
        </authorList>
    </citation>
    <scope>NUCLEOTIDE SEQUENCE [LARGE SCALE GENOMIC DNA]</scope>
    <source>
        <strain evidence="3 4">WCA-383-APC-5B</strain>
    </source>
</reference>
<dbReference type="CDD" id="cd09079">
    <property type="entry name" value="RgfB-like"/>
    <property type="match status" value="1"/>
</dbReference>
<dbReference type="PANTHER" id="PTHR15822:SF23">
    <property type="entry name" value="ENDONUCLEASE_EXONUCLEASE_PHOSPHATASE FAMILY PROTEIN"/>
    <property type="match status" value="1"/>
</dbReference>
<dbReference type="AlphaFoldDB" id="A0A7X2T2H4"/>
<keyword evidence="3" id="KW-0540">Nuclease</keyword>
<feature type="domain" description="Endonuclease/exonuclease/phosphatase" evidence="2">
    <location>
        <begin position="18"/>
        <end position="254"/>
    </location>
</feature>
<dbReference type="PANTHER" id="PTHR15822">
    <property type="entry name" value="TRAF AND TNF RECEPTOR-ASSOCIATED PROTEIN"/>
    <property type="match status" value="1"/>
</dbReference>